<dbReference type="InterPro" id="IPR003265">
    <property type="entry name" value="HhH-GPD_domain"/>
</dbReference>
<keyword evidence="2" id="KW-0479">Metal-binding</keyword>
<evidence type="ECO:0000256" key="4">
    <source>
        <dbReference type="ARBA" id="ARBA00023014"/>
    </source>
</evidence>
<evidence type="ECO:0000256" key="2">
    <source>
        <dbReference type="ARBA" id="ARBA00022723"/>
    </source>
</evidence>
<sequence>MHITESSVDLTLITIKELYQIMFDQMGPQGWWPGESKFEVAIGAILVQNTNWKNVEYSLDNLRRTTLLRPDKIHALTSKQLEPLIRPSGFFKNKSRCIVALFNWLANSNFDWDELAIQSTISLRSQLLQLPGIGSETADSILLYCLNKPVFIADSYTRRIFTNLGATNFKNYAELKTIAEQNLDLTLAQFQEYHGLLDDFGKENLKSWSASFLVPYQLTNQK</sequence>
<dbReference type="PANTHER" id="PTHR10359:SF19">
    <property type="entry name" value="DNA REPAIR GLYCOSYLASE MJ1434-RELATED"/>
    <property type="match status" value="1"/>
</dbReference>
<dbReference type="PIRSF" id="PIRSF001435">
    <property type="entry name" value="Nth"/>
    <property type="match status" value="1"/>
</dbReference>
<dbReference type="PANTHER" id="PTHR10359">
    <property type="entry name" value="A/G-SPECIFIC ADENINE GLYCOSYLASE/ENDONUCLEASE III"/>
    <property type="match status" value="1"/>
</dbReference>
<evidence type="ECO:0000256" key="3">
    <source>
        <dbReference type="ARBA" id="ARBA00023004"/>
    </source>
</evidence>
<dbReference type="Proteomes" id="UP000051884">
    <property type="component" value="Unassembled WGS sequence"/>
</dbReference>
<dbReference type="SUPFAM" id="SSF48150">
    <property type="entry name" value="DNA-glycosylase"/>
    <property type="match status" value="1"/>
</dbReference>
<dbReference type="Gene3D" id="1.10.340.30">
    <property type="entry name" value="Hypothetical protein, domain 2"/>
    <property type="match status" value="1"/>
</dbReference>
<keyword evidence="3" id="KW-0408">Iron</keyword>
<proteinExistence type="predicted"/>
<dbReference type="InterPro" id="IPR023170">
    <property type="entry name" value="HhH_base_excis_C"/>
</dbReference>
<dbReference type="SMART" id="SM00478">
    <property type="entry name" value="ENDO3c"/>
    <property type="match status" value="1"/>
</dbReference>
<keyword evidence="4" id="KW-0411">Iron-sulfur</keyword>
<keyword evidence="1" id="KW-0004">4Fe-4S</keyword>
<accession>A0ABR5Q8G6</accession>
<evidence type="ECO:0000313" key="6">
    <source>
        <dbReference type="EMBL" id="KRO10168.1"/>
    </source>
</evidence>
<evidence type="ECO:0000259" key="5">
    <source>
        <dbReference type="SMART" id="SM00478"/>
    </source>
</evidence>
<evidence type="ECO:0000256" key="1">
    <source>
        <dbReference type="ARBA" id="ARBA00022485"/>
    </source>
</evidence>
<feature type="domain" description="HhH-GPD" evidence="5">
    <location>
        <begin position="46"/>
        <end position="203"/>
    </location>
</feature>
<dbReference type="InterPro" id="IPR011257">
    <property type="entry name" value="DNA_glycosylase"/>
</dbReference>
<dbReference type="CDD" id="cd00056">
    <property type="entry name" value="ENDO3c"/>
    <property type="match status" value="1"/>
</dbReference>
<name>A0ABR5Q8G6_9LACO</name>
<gene>
    <name evidence="6" type="ORF">IV59_GL002190</name>
</gene>
<comment type="caution">
    <text evidence="6">The sequence shown here is derived from an EMBL/GenBank/DDBJ whole genome shotgun (WGS) entry which is preliminary data.</text>
</comment>
<reference evidence="6 7" key="1">
    <citation type="journal article" date="2015" name="Genome Announc.">
        <title>Expanding the biotechnology potential of lactobacilli through comparative genomics of 213 strains and associated genera.</title>
        <authorList>
            <person name="Sun Z."/>
            <person name="Harris H.M."/>
            <person name="McCann A."/>
            <person name="Guo C."/>
            <person name="Argimon S."/>
            <person name="Zhang W."/>
            <person name="Yang X."/>
            <person name="Jeffery I.B."/>
            <person name="Cooney J.C."/>
            <person name="Kagawa T.F."/>
            <person name="Liu W."/>
            <person name="Song Y."/>
            <person name="Salvetti E."/>
            <person name="Wrobel A."/>
            <person name="Rasinkangas P."/>
            <person name="Parkhill J."/>
            <person name="Rea M.C."/>
            <person name="O'Sullivan O."/>
            <person name="Ritari J."/>
            <person name="Douillard F.P."/>
            <person name="Paul Ross R."/>
            <person name="Yang R."/>
            <person name="Briner A.E."/>
            <person name="Felis G.E."/>
            <person name="de Vos W.M."/>
            <person name="Barrangou R."/>
            <person name="Klaenhammer T.R."/>
            <person name="Caufield P.W."/>
            <person name="Cui Y."/>
            <person name="Zhang H."/>
            <person name="O'Toole P.W."/>
        </authorList>
    </citation>
    <scope>NUCLEOTIDE SEQUENCE [LARGE SCALE GENOMIC DNA]</scope>
    <source>
        <strain evidence="6 7">DSM 26202</strain>
    </source>
</reference>
<evidence type="ECO:0000313" key="7">
    <source>
        <dbReference type="Proteomes" id="UP000051884"/>
    </source>
</evidence>
<organism evidence="6 7">
    <name type="scientific">Paucilactobacillus hokkaidonensis</name>
    <dbReference type="NCBI Taxonomy" id="1193095"/>
    <lineage>
        <taxon>Bacteria</taxon>
        <taxon>Bacillati</taxon>
        <taxon>Bacillota</taxon>
        <taxon>Bacilli</taxon>
        <taxon>Lactobacillales</taxon>
        <taxon>Lactobacillaceae</taxon>
        <taxon>Paucilactobacillus</taxon>
    </lineage>
</organism>
<protein>
    <recommendedName>
        <fullName evidence="5">HhH-GPD domain-containing protein</fullName>
    </recommendedName>
</protein>
<keyword evidence="7" id="KW-1185">Reference proteome</keyword>
<dbReference type="Pfam" id="PF00730">
    <property type="entry name" value="HhH-GPD"/>
    <property type="match status" value="1"/>
</dbReference>
<dbReference type="EMBL" id="JQCH01000008">
    <property type="protein sequence ID" value="KRO10168.1"/>
    <property type="molecule type" value="Genomic_DNA"/>
</dbReference>
<dbReference type="Gene3D" id="1.10.1670.10">
    <property type="entry name" value="Helix-hairpin-Helix base-excision DNA repair enzymes (C-terminal)"/>
    <property type="match status" value="1"/>
</dbReference>